<sequence>MACRVPKAGSSEASVIARRLGGCVPRGPCCAFPGDPPGSCPLEGLMCPMVTGCVGHNMNQRRTMMLEDPSVFSMTNIRGVVNRMVSGFLYTKSHSPPCARTDNVILILLP</sequence>
<reference evidence="1 2" key="1">
    <citation type="journal article" date="2010" name="Nature">
        <title>The Ectocarpus genome and the independent evolution of multicellularity in brown algae.</title>
        <authorList>
            <person name="Cock J.M."/>
            <person name="Sterck L."/>
            <person name="Rouze P."/>
            <person name="Scornet D."/>
            <person name="Allen A.E."/>
            <person name="Amoutzias G."/>
            <person name="Anthouard V."/>
            <person name="Artiguenave F."/>
            <person name="Aury J.M."/>
            <person name="Badger J.H."/>
            <person name="Beszteri B."/>
            <person name="Billiau K."/>
            <person name="Bonnet E."/>
            <person name="Bothwell J.H."/>
            <person name="Bowler C."/>
            <person name="Boyen C."/>
            <person name="Brownlee C."/>
            <person name="Carrano C.J."/>
            <person name="Charrier B."/>
            <person name="Cho G.Y."/>
            <person name="Coelho S.M."/>
            <person name="Collen J."/>
            <person name="Corre E."/>
            <person name="Da Silva C."/>
            <person name="Delage L."/>
            <person name="Delaroque N."/>
            <person name="Dittami S.M."/>
            <person name="Doulbeau S."/>
            <person name="Elias M."/>
            <person name="Farnham G."/>
            <person name="Gachon C.M."/>
            <person name="Gschloessl B."/>
            <person name="Heesch S."/>
            <person name="Jabbari K."/>
            <person name="Jubin C."/>
            <person name="Kawai H."/>
            <person name="Kimura K."/>
            <person name="Kloareg B."/>
            <person name="Kupper F.C."/>
            <person name="Lang D."/>
            <person name="Le Bail A."/>
            <person name="Leblanc C."/>
            <person name="Lerouge P."/>
            <person name="Lohr M."/>
            <person name="Lopez P.J."/>
            <person name="Martens C."/>
            <person name="Maumus F."/>
            <person name="Michel G."/>
            <person name="Miranda-Saavedra D."/>
            <person name="Morales J."/>
            <person name="Moreau H."/>
            <person name="Motomura T."/>
            <person name="Nagasato C."/>
            <person name="Napoli C.A."/>
            <person name="Nelson D.R."/>
            <person name="Nyvall-Collen P."/>
            <person name="Peters A.F."/>
            <person name="Pommier C."/>
            <person name="Potin P."/>
            <person name="Poulain J."/>
            <person name="Quesneville H."/>
            <person name="Read B."/>
            <person name="Rensing S.A."/>
            <person name="Ritter A."/>
            <person name="Rousvoal S."/>
            <person name="Samanta M."/>
            <person name="Samson G."/>
            <person name="Schroeder D.C."/>
            <person name="Segurens B."/>
            <person name="Strittmatter M."/>
            <person name="Tonon T."/>
            <person name="Tregear J.W."/>
            <person name="Valentin K."/>
            <person name="von Dassow P."/>
            <person name="Yamagishi T."/>
            <person name="Van de Peer Y."/>
            <person name="Wincker P."/>
        </authorList>
    </citation>
    <scope>NUCLEOTIDE SEQUENCE [LARGE SCALE GENOMIC DNA]</scope>
    <source>
        <strain evidence="2">Ec32 / CCAP1310/4</strain>
    </source>
</reference>
<dbReference type="AlphaFoldDB" id="D7G3X3"/>
<dbReference type="Proteomes" id="UP000002630">
    <property type="component" value="Unassembled WGS sequence"/>
</dbReference>
<evidence type="ECO:0000313" key="1">
    <source>
        <dbReference type="EMBL" id="CBJ33650.1"/>
    </source>
</evidence>
<accession>D7G3X3</accession>
<name>D7G3X3_ECTSI</name>
<organism evidence="1 2">
    <name type="scientific">Ectocarpus siliculosus</name>
    <name type="common">Brown alga</name>
    <name type="synonym">Conferva siliculosa</name>
    <dbReference type="NCBI Taxonomy" id="2880"/>
    <lineage>
        <taxon>Eukaryota</taxon>
        <taxon>Sar</taxon>
        <taxon>Stramenopiles</taxon>
        <taxon>Ochrophyta</taxon>
        <taxon>PX clade</taxon>
        <taxon>Phaeophyceae</taxon>
        <taxon>Ectocarpales</taxon>
        <taxon>Ectocarpaceae</taxon>
        <taxon>Ectocarpus</taxon>
    </lineage>
</organism>
<gene>
    <name evidence="1" type="ORF">Esi_0537_0001</name>
</gene>
<proteinExistence type="predicted"/>
<protein>
    <submittedName>
        <fullName evidence="1">Uncharacterized protein</fullName>
    </submittedName>
</protein>
<evidence type="ECO:0000313" key="2">
    <source>
        <dbReference type="Proteomes" id="UP000002630"/>
    </source>
</evidence>
<keyword evidence="2" id="KW-1185">Reference proteome</keyword>
<dbReference type="EMBL" id="FN649760">
    <property type="protein sequence ID" value="CBJ33650.1"/>
    <property type="molecule type" value="Genomic_DNA"/>
</dbReference>
<dbReference type="InParanoid" id="D7G3X3"/>